<feature type="non-terminal residue" evidence="12">
    <location>
        <position position="1"/>
    </location>
</feature>
<dbReference type="PANTHER" id="PTHR23235:SF120">
    <property type="entry name" value="KRUPPEL-LIKE FACTOR 15"/>
    <property type="match status" value="1"/>
</dbReference>
<evidence type="ECO:0000313" key="13">
    <source>
        <dbReference type="Proteomes" id="UP001328107"/>
    </source>
</evidence>
<feature type="non-terminal residue" evidence="12">
    <location>
        <position position="170"/>
    </location>
</feature>
<evidence type="ECO:0000256" key="1">
    <source>
        <dbReference type="ARBA" id="ARBA00004123"/>
    </source>
</evidence>
<dbReference type="Proteomes" id="UP001328107">
    <property type="component" value="Unassembled WGS sequence"/>
</dbReference>
<dbReference type="GO" id="GO:0008270">
    <property type="term" value="F:zinc ion binding"/>
    <property type="evidence" value="ECO:0007669"/>
    <property type="project" value="UniProtKB-KW"/>
</dbReference>
<protein>
    <recommendedName>
        <fullName evidence="11">C2H2-type domain-containing protein</fullName>
    </recommendedName>
</protein>
<keyword evidence="13" id="KW-1185">Reference proteome</keyword>
<keyword evidence="8" id="KW-0804">Transcription</keyword>
<organism evidence="12 13">
    <name type="scientific">Pristionchus mayeri</name>
    <dbReference type="NCBI Taxonomy" id="1317129"/>
    <lineage>
        <taxon>Eukaryota</taxon>
        <taxon>Metazoa</taxon>
        <taxon>Ecdysozoa</taxon>
        <taxon>Nematoda</taxon>
        <taxon>Chromadorea</taxon>
        <taxon>Rhabditida</taxon>
        <taxon>Rhabditina</taxon>
        <taxon>Diplogasteromorpha</taxon>
        <taxon>Diplogasteroidea</taxon>
        <taxon>Neodiplogasteridae</taxon>
        <taxon>Pristionchus</taxon>
    </lineage>
</organism>
<sequence>DETLRRPFECADCGKRFTQLVCLLNHRVFPSPLYSNILQPHIDDPRLEKFHCELCSKIFRSKQALQRHSKSHLEQAKIKRPFKCEQCGKSFMIAQTLKAHLTTHIDDEEARLPHQCEECGKRFNSSGNLSTHKISIHLRIIERSHPFQCNECGKRFYSSTNLKVHMNLHI</sequence>
<evidence type="ECO:0000259" key="11">
    <source>
        <dbReference type="PROSITE" id="PS50157"/>
    </source>
</evidence>
<keyword evidence="9" id="KW-0539">Nucleus</keyword>
<reference evidence="13" key="1">
    <citation type="submission" date="2022-10" db="EMBL/GenBank/DDBJ databases">
        <title>Genome assembly of Pristionchus species.</title>
        <authorList>
            <person name="Yoshida K."/>
            <person name="Sommer R.J."/>
        </authorList>
    </citation>
    <scope>NUCLEOTIDE SEQUENCE [LARGE SCALE GENOMIC DNA]</scope>
    <source>
        <strain evidence="13">RS5460</strain>
    </source>
</reference>
<dbReference type="FunFam" id="3.30.160.60:FF:000671">
    <property type="entry name" value="Zinc finger protein 26"/>
    <property type="match status" value="1"/>
</dbReference>
<comment type="caution">
    <text evidence="12">The sequence shown here is derived from an EMBL/GenBank/DDBJ whole genome shotgun (WGS) entry which is preliminary data.</text>
</comment>
<feature type="domain" description="C2H2-type" evidence="11">
    <location>
        <begin position="114"/>
        <end position="137"/>
    </location>
</feature>
<dbReference type="PROSITE" id="PS00028">
    <property type="entry name" value="ZINC_FINGER_C2H2_1"/>
    <property type="match status" value="4"/>
</dbReference>
<gene>
    <name evidence="12" type="ORF">PMAYCL1PPCAC_08095</name>
</gene>
<dbReference type="SUPFAM" id="SSF57667">
    <property type="entry name" value="beta-beta-alpha zinc fingers"/>
    <property type="match status" value="4"/>
</dbReference>
<dbReference type="AlphaFoldDB" id="A0AAN4ZHQ4"/>
<feature type="domain" description="C2H2-type" evidence="11">
    <location>
        <begin position="82"/>
        <end position="109"/>
    </location>
</feature>
<dbReference type="PANTHER" id="PTHR23235">
    <property type="entry name" value="KRUEPPEL-LIKE TRANSCRIPTION FACTOR"/>
    <property type="match status" value="1"/>
</dbReference>
<feature type="domain" description="C2H2-type" evidence="11">
    <location>
        <begin position="147"/>
        <end position="170"/>
    </location>
</feature>
<evidence type="ECO:0000256" key="4">
    <source>
        <dbReference type="ARBA" id="ARBA00022771"/>
    </source>
</evidence>
<keyword evidence="2" id="KW-0479">Metal-binding</keyword>
<dbReference type="InterPro" id="IPR013087">
    <property type="entry name" value="Znf_C2H2_type"/>
</dbReference>
<dbReference type="Gene3D" id="3.30.160.60">
    <property type="entry name" value="Classic Zinc Finger"/>
    <property type="match status" value="5"/>
</dbReference>
<accession>A0AAN4ZHQ4</accession>
<dbReference type="Pfam" id="PF13894">
    <property type="entry name" value="zf-C2H2_4"/>
    <property type="match status" value="1"/>
</dbReference>
<name>A0AAN4ZHQ4_9BILA</name>
<keyword evidence="5" id="KW-0862">Zinc</keyword>
<evidence type="ECO:0000256" key="3">
    <source>
        <dbReference type="ARBA" id="ARBA00022737"/>
    </source>
</evidence>
<feature type="domain" description="C2H2-type" evidence="11">
    <location>
        <begin position="50"/>
        <end position="77"/>
    </location>
</feature>
<dbReference type="Pfam" id="PF00096">
    <property type="entry name" value="zf-C2H2"/>
    <property type="match status" value="4"/>
</dbReference>
<keyword evidence="6" id="KW-0805">Transcription regulation</keyword>
<evidence type="ECO:0000256" key="9">
    <source>
        <dbReference type="ARBA" id="ARBA00023242"/>
    </source>
</evidence>
<evidence type="ECO:0000256" key="8">
    <source>
        <dbReference type="ARBA" id="ARBA00023163"/>
    </source>
</evidence>
<keyword evidence="7" id="KW-0238">DNA-binding</keyword>
<evidence type="ECO:0000313" key="12">
    <source>
        <dbReference type="EMBL" id="GMR37900.1"/>
    </source>
</evidence>
<proteinExistence type="predicted"/>
<dbReference type="SMART" id="SM00355">
    <property type="entry name" value="ZnF_C2H2"/>
    <property type="match status" value="5"/>
</dbReference>
<keyword evidence="3" id="KW-0677">Repeat</keyword>
<evidence type="ECO:0000256" key="2">
    <source>
        <dbReference type="ARBA" id="ARBA00022723"/>
    </source>
</evidence>
<dbReference type="PROSITE" id="PS50157">
    <property type="entry name" value="ZINC_FINGER_C2H2_2"/>
    <property type="match status" value="5"/>
</dbReference>
<keyword evidence="4 10" id="KW-0863">Zinc-finger</keyword>
<evidence type="ECO:0000256" key="5">
    <source>
        <dbReference type="ARBA" id="ARBA00022833"/>
    </source>
</evidence>
<dbReference type="GO" id="GO:0000122">
    <property type="term" value="P:negative regulation of transcription by RNA polymerase II"/>
    <property type="evidence" value="ECO:0007669"/>
    <property type="project" value="UniProtKB-ARBA"/>
</dbReference>
<dbReference type="GO" id="GO:0005634">
    <property type="term" value="C:nucleus"/>
    <property type="evidence" value="ECO:0007669"/>
    <property type="project" value="UniProtKB-SubCell"/>
</dbReference>
<dbReference type="GO" id="GO:0000978">
    <property type="term" value="F:RNA polymerase II cis-regulatory region sequence-specific DNA binding"/>
    <property type="evidence" value="ECO:0007669"/>
    <property type="project" value="TreeGrafter"/>
</dbReference>
<evidence type="ECO:0000256" key="6">
    <source>
        <dbReference type="ARBA" id="ARBA00023015"/>
    </source>
</evidence>
<comment type="subcellular location">
    <subcellularLocation>
        <location evidence="1">Nucleus</location>
    </subcellularLocation>
</comment>
<evidence type="ECO:0000256" key="10">
    <source>
        <dbReference type="PROSITE-ProRule" id="PRU00042"/>
    </source>
</evidence>
<feature type="domain" description="C2H2-type" evidence="11">
    <location>
        <begin position="8"/>
        <end position="27"/>
    </location>
</feature>
<dbReference type="InterPro" id="IPR036236">
    <property type="entry name" value="Znf_C2H2_sf"/>
</dbReference>
<dbReference type="EMBL" id="BTRK01000002">
    <property type="protein sequence ID" value="GMR37900.1"/>
    <property type="molecule type" value="Genomic_DNA"/>
</dbReference>
<dbReference type="GO" id="GO:0000981">
    <property type="term" value="F:DNA-binding transcription factor activity, RNA polymerase II-specific"/>
    <property type="evidence" value="ECO:0007669"/>
    <property type="project" value="TreeGrafter"/>
</dbReference>
<evidence type="ECO:0000256" key="7">
    <source>
        <dbReference type="ARBA" id="ARBA00023125"/>
    </source>
</evidence>
<dbReference type="FunFam" id="3.30.160.60:FF:000446">
    <property type="entry name" value="Zinc finger protein"/>
    <property type="match status" value="1"/>
</dbReference>
<dbReference type="FunFam" id="3.30.160.60:FF:001228">
    <property type="entry name" value="Zinc finger protein 236"/>
    <property type="match status" value="2"/>
</dbReference>